<gene>
    <name evidence="1" type="ORF">DUNSADRAFT_9990</name>
</gene>
<sequence>MNKCIQAFQTKMLLYAAPAACSGGNSLVYSHKRRHSSLHSREQQRDLVDVYRAWGALNRTWMAGQHTMERKLEGSPCPAGLQARAGLEITLDNNNVVGNFTSFDRESFAYVLQRLLLSDNDLIGESAKIYRCTSSCLLWFSSRTSCRENGLKDWGEFPASNICLSSTSQGRFGQLEAAEWEEASAAVLCGLRNWSELQASLNRYRLCVQKLPGSKASNLFSWMAYDLSRAGYLLFLSIWKA</sequence>
<name>A0ABQ7GGB1_DUNSA</name>
<evidence type="ECO:0000313" key="1">
    <source>
        <dbReference type="EMBL" id="KAF5833648.1"/>
    </source>
</evidence>
<keyword evidence="2" id="KW-1185">Reference proteome</keyword>
<proteinExistence type="predicted"/>
<comment type="caution">
    <text evidence="1">The sequence shown here is derived from an EMBL/GenBank/DDBJ whole genome shotgun (WGS) entry which is preliminary data.</text>
</comment>
<reference evidence="1" key="1">
    <citation type="submission" date="2017-08" db="EMBL/GenBank/DDBJ databases">
        <authorList>
            <person name="Polle J.E."/>
            <person name="Barry K."/>
            <person name="Cushman J."/>
            <person name="Schmutz J."/>
            <person name="Tran D."/>
            <person name="Hathwaick L.T."/>
            <person name="Yim W.C."/>
            <person name="Jenkins J."/>
            <person name="Mckie-Krisberg Z.M."/>
            <person name="Prochnik S."/>
            <person name="Lindquist E."/>
            <person name="Dockter R.B."/>
            <person name="Adam C."/>
            <person name="Molina H."/>
            <person name="Bunkerborg J."/>
            <person name="Jin E."/>
            <person name="Buchheim M."/>
            <person name="Magnuson J."/>
        </authorList>
    </citation>
    <scope>NUCLEOTIDE SEQUENCE</scope>
    <source>
        <strain evidence="1">CCAP 19/18</strain>
    </source>
</reference>
<accession>A0ABQ7GGB1</accession>
<dbReference type="EMBL" id="MU069799">
    <property type="protein sequence ID" value="KAF5833648.1"/>
    <property type="molecule type" value="Genomic_DNA"/>
</dbReference>
<organism evidence="1 2">
    <name type="scientific">Dunaliella salina</name>
    <name type="common">Green alga</name>
    <name type="synonym">Protococcus salinus</name>
    <dbReference type="NCBI Taxonomy" id="3046"/>
    <lineage>
        <taxon>Eukaryota</taxon>
        <taxon>Viridiplantae</taxon>
        <taxon>Chlorophyta</taxon>
        <taxon>core chlorophytes</taxon>
        <taxon>Chlorophyceae</taxon>
        <taxon>CS clade</taxon>
        <taxon>Chlamydomonadales</taxon>
        <taxon>Dunaliellaceae</taxon>
        <taxon>Dunaliella</taxon>
    </lineage>
</organism>
<evidence type="ECO:0000313" key="2">
    <source>
        <dbReference type="Proteomes" id="UP000815325"/>
    </source>
</evidence>
<dbReference type="Proteomes" id="UP000815325">
    <property type="component" value="Unassembled WGS sequence"/>
</dbReference>
<protein>
    <submittedName>
        <fullName evidence="1">Uncharacterized protein</fullName>
    </submittedName>
</protein>